<feature type="region of interest" description="Disordered" evidence="1">
    <location>
        <begin position="125"/>
        <end position="179"/>
    </location>
</feature>
<dbReference type="InParanoid" id="Q4QDV6"/>
<dbReference type="GeneID" id="5651014"/>
<feature type="compositionally biased region" description="Low complexity" evidence="1">
    <location>
        <begin position="161"/>
        <end position="175"/>
    </location>
</feature>
<reference evidence="2 3" key="1">
    <citation type="journal article" date="2005" name="Science">
        <title>The genome of the kinetoplastid parasite, Leishmania major.</title>
        <authorList>
            <person name="Ivens A.C."/>
            <person name="Peacock C.S."/>
            <person name="Worthey E.A."/>
            <person name="Murphy L."/>
            <person name="Aggarwal G."/>
            <person name="Berriman M."/>
            <person name="Sisk E."/>
            <person name="Rajandream M.A."/>
            <person name="Adlem E."/>
            <person name="Aert R."/>
            <person name="Anupama A."/>
            <person name="Apostolou Z."/>
            <person name="Attipoe P."/>
            <person name="Bason N."/>
            <person name="Bauser C."/>
            <person name="Beck A."/>
            <person name="Beverley S.M."/>
            <person name="Bianchettin G."/>
            <person name="Borzym K."/>
            <person name="Bothe G."/>
            <person name="Bruschi C.V."/>
            <person name="Collins M."/>
            <person name="Cadag E."/>
            <person name="Ciarloni L."/>
            <person name="Clayton C."/>
            <person name="Coulson R.M."/>
            <person name="Cronin A."/>
            <person name="Cruz A.K."/>
            <person name="Davies R.M."/>
            <person name="De Gaudenzi J."/>
            <person name="Dobson D.E."/>
            <person name="Duesterhoeft A."/>
            <person name="Fazelina G."/>
            <person name="Fosker N."/>
            <person name="Frasch A.C."/>
            <person name="Fraser A."/>
            <person name="Fuchs M."/>
            <person name="Gabel C."/>
            <person name="Goble A."/>
            <person name="Goffeau A."/>
            <person name="Harris D."/>
            <person name="Hertz-Fowler C."/>
            <person name="Hilbert H."/>
            <person name="Horn D."/>
            <person name="Huang Y."/>
            <person name="Klages S."/>
            <person name="Knights A."/>
            <person name="Kube M."/>
            <person name="Larke N."/>
            <person name="Litvin L."/>
            <person name="Lord A."/>
            <person name="Louie T."/>
            <person name="Marra M."/>
            <person name="Masuy D."/>
            <person name="Matthews K."/>
            <person name="Michaeli S."/>
            <person name="Mottram J.C."/>
            <person name="Muller-Auer S."/>
            <person name="Munden H."/>
            <person name="Nelson S."/>
            <person name="Norbertczak H."/>
            <person name="Oliver K."/>
            <person name="O'neil S."/>
            <person name="Pentony M."/>
            <person name="Pohl T.M."/>
            <person name="Price C."/>
            <person name="Purnelle B."/>
            <person name="Quail M.A."/>
            <person name="Rabbinowitsch E."/>
            <person name="Reinhardt R."/>
            <person name="Rieger M."/>
            <person name="Rinta J."/>
            <person name="Robben J."/>
            <person name="Robertson L."/>
            <person name="Ruiz J.C."/>
            <person name="Rutter S."/>
            <person name="Saunders D."/>
            <person name="Schafer M."/>
            <person name="Schein J."/>
            <person name="Schwartz D.C."/>
            <person name="Seeger K."/>
            <person name="Seyler A."/>
            <person name="Sharp S."/>
            <person name="Shin H."/>
            <person name="Sivam D."/>
            <person name="Squares R."/>
            <person name="Squares S."/>
            <person name="Tosato V."/>
            <person name="Vogt C."/>
            <person name="Volckaert G."/>
            <person name="Wambutt R."/>
            <person name="Warren T."/>
            <person name="Wedler H."/>
            <person name="Woodward J."/>
            <person name="Zhou S."/>
            <person name="Zimmermann W."/>
            <person name="Smith D.F."/>
            <person name="Blackwell J.M."/>
            <person name="Stuart K.D."/>
            <person name="Barrell B."/>
            <person name="Myler P.J."/>
        </authorList>
    </citation>
    <scope>NUCLEOTIDE SEQUENCE [LARGE SCALE GENOMIC DNA]</scope>
    <source>
        <strain evidence="3">MHOM/IL/81/Friedlin</strain>
    </source>
</reference>
<dbReference type="VEuPathDB" id="TriTrypDB:LMJFC_180015300"/>
<dbReference type="AlphaFoldDB" id="Q4QDV6"/>
<evidence type="ECO:0000313" key="3">
    <source>
        <dbReference type="Proteomes" id="UP000000542"/>
    </source>
</evidence>
<reference evidence="2 3" key="2">
    <citation type="journal article" date="2011" name="Genome Res.">
        <title>Chromosome and gene copy number variation allow major structural change between species and strains of Leishmania.</title>
        <authorList>
            <person name="Rogers M.B."/>
            <person name="Hilley J.D."/>
            <person name="Dickens N.J."/>
            <person name="Wilkes J."/>
            <person name="Bates P.A."/>
            <person name="Depledge D.P."/>
            <person name="Harris D."/>
            <person name="Her Y."/>
            <person name="Herzyk P."/>
            <person name="Imamura H."/>
            <person name="Otto T.D."/>
            <person name="Sanders M."/>
            <person name="Seeger K."/>
            <person name="Dujardin J.C."/>
            <person name="Berriman M."/>
            <person name="Smith D.F."/>
            <person name="Hertz-Fowler C."/>
            <person name="Mottram J.C."/>
        </authorList>
    </citation>
    <scope>NUCLEOTIDE SEQUENCE [LARGE SCALE GENOMIC DNA]</scope>
    <source>
        <strain evidence="3">MHOM/IL/81/Friedlin</strain>
    </source>
</reference>
<sequence>MLFGRDLCSLPTPHRPTHTQKKNTKTRTIHVSPALSHTRATMPQVSQPLPMAGDYLVTTFADMMHAPSFRKHVWAKMQQAERRRLEALRLQALYGDAPVTSAAPVGAADAVSGATTAGTVAVESKSTAQTSSQEASLSFAAPGSADGAADPTSRATAVKKTPPASFSGRSSSTSRPPAPLRWFDIAGRARYSAWVALRGRMSADVAAECFCAEFLGFIKKHPHPTLLPLVEAALSTAYGLARRSRATPPCLLVAPSSSTAAAHSTGAATAPSSSSSSPTVVLQVRALQGDPAALALLWICRAYRLPCELIVEPLSKALGAHTAGAFTCASSTRGVRHGEAADSRPTAPPTTNPYLSYTMADACYPFTVSLMQPTGAAAGASPPTVATTVTTPEAAFVLLTDTFLADYPHWMGVPSDPVSAAALSPASRLVQRCAWLDELQHITRHVRTPILALLVHQAAQSQRLRRLSSSTAATERRRLLRAVAAHLHTYERWTMDRVLSRRVHQAQSVLSPLLASTAVVDCLRHAYAPDTKVVSAADAYVSSCGYALCTHPFCADVFPFLRVPPVPVAALHDTVQAQWPSPERPPGEALPRPLTSSATASYAPWALPLYLSGVSAEYNNTINRLLRREANGAIRQEQHAQPVRLFINDESEVKVGRSRSASGGSGPSESVEVTTTDSPQQQQQQQQRPRRAGYYAISGSSITKEAAEAVEQLMLARMLSLRTDDLNPDSGVAGSTSSVSGVPFLVLGHVFALTWALCQEQVPGFPYFMLDGNPHHYGGFSFLPEDAAKKPSTHGTARARGQFQAALSPAPATAIMTTADHDASMLPTIDGRASAVSSASSQDGGVSLESRLRSGWQAVAGALAVGAARLSRVRRSEAEPAGTGRGGKQSAGAHATQILRGEENCIGAAPSTTADAVVATSRL</sequence>
<dbReference type="EMBL" id="FR796414">
    <property type="protein sequence ID" value="CAJ03788.1"/>
    <property type="molecule type" value="Genomic_DNA"/>
</dbReference>
<evidence type="ECO:0000313" key="2">
    <source>
        <dbReference type="EMBL" id="CAJ03788.1"/>
    </source>
</evidence>
<dbReference type="OMA" id="WICRAYR"/>
<feature type="compositionally biased region" description="Low complexity" evidence="1">
    <location>
        <begin position="658"/>
        <end position="673"/>
    </location>
</feature>
<keyword evidence="3" id="KW-1185">Reference proteome</keyword>
<dbReference type="VEuPathDB" id="TriTrypDB:LMJLV39_180014100"/>
<feature type="compositionally biased region" description="Low complexity" evidence="1">
    <location>
        <begin position="138"/>
        <end position="151"/>
    </location>
</feature>
<name>Q4QDV6_LEIMA</name>
<accession>Q4QDV6</accession>
<dbReference type="RefSeq" id="XP_001682492.1">
    <property type="nucleotide sequence ID" value="XM_001682440.1"/>
</dbReference>
<organism evidence="2 3">
    <name type="scientific">Leishmania major</name>
    <dbReference type="NCBI Taxonomy" id="5664"/>
    <lineage>
        <taxon>Eukaryota</taxon>
        <taxon>Discoba</taxon>
        <taxon>Euglenozoa</taxon>
        <taxon>Kinetoplastea</taxon>
        <taxon>Metakinetoplastina</taxon>
        <taxon>Trypanosomatida</taxon>
        <taxon>Trypanosomatidae</taxon>
        <taxon>Leishmaniinae</taxon>
        <taxon>Leishmania</taxon>
    </lineage>
</organism>
<protein>
    <submittedName>
        <fullName evidence="2">Uncharacterized protein</fullName>
    </submittedName>
</protein>
<feature type="region of interest" description="Disordered" evidence="1">
    <location>
        <begin position="872"/>
        <end position="894"/>
    </location>
</feature>
<proteinExistence type="predicted"/>
<dbReference type="eggNOG" id="ENOG502S57Z">
    <property type="taxonomic scope" value="Eukaryota"/>
</dbReference>
<feature type="compositionally biased region" description="Polar residues" evidence="1">
    <location>
        <begin position="125"/>
        <end position="136"/>
    </location>
</feature>
<dbReference type="VEuPathDB" id="TriTrypDB:LmjF.18.0860"/>
<dbReference type="KEGG" id="lma:LMJF_18_0860"/>
<gene>
    <name evidence="2" type="ORF">LMJF_18_0860</name>
</gene>
<feature type="region of interest" description="Disordered" evidence="1">
    <location>
        <begin position="654"/>
        <end position="692"/>
    </location>
</feature>
<dbReference type="Proteomes" id="UP000000542">
    <property type="component" value="Chromosome 18"/>
</dbReference>
<dbReference type="VEuPathDB" id="TriTrypDB:LMJSD75_180014000"/>
<evidence type="ECO:0000256" key="1">
    <source>
        <dbReference type="SAM" id="MobiDB-lite"/>
    </source>
</evidence>
<dbReference type="HOGENOM" id="CLU_316303_0_0_1"/>
<dbReference type="GO" id="GO:0036064">
    <property type="term" value="C:ciliary basal body"/>
    <property type="evidence" value="ECO:0000266"/>
    <property type="project" value="GeneDB"/>
</dbReference>